<dbReference type="AlphaFoldDB" id="G3GV55"/>
<accession>G3GV55</accession>
<protein>
    <submittedName>
        <fullName evidence="1">Uncharacterized protein</fullName>
    </submittedName>
</protein>
<evidence type="ECO:0000313" key="2">
    <source>
        <dbReference type="Proteomes" id="UP000001075"/>
    </source>
</evidence>
<gene>
    <name evidence="1" type="ORF">I79_001586</name>
</gene>
<dbReference type="Proteomes" id="UP000001075">
    <property type="component" value="Unassembled WGS sequence"/>
</dbReference>
<sequence length="52" mass="5990">MSLWVHAPVHVRRSEDNLLESLLLPRGLWGLMLGHEGLYSLTHLTSSYVKEF</sequence>
<dbReference type="EMBL" id="JH000036">
    <property type="protein sequence ID" value="EGW03203.1"/>
    <property type="molecule type" value="Genomic_DNA"/>
</dbReference>
<name>G3GV55_CRIGR</name>
<proteinExistence type="predicted"/>
<reference evidence="2" key="1">
    <citation type="journal article" date="2011" name="Nat. Biotechnol.">
        <title>The genomic sequence of the Chinese hamster ovary (CHO)-K1 cell line.</title>
        <authorList>
            <person name="Xu X."/>
            <person name="Nagarajan H."/>
            <person name="Lewis N.E."/>
            <person name="Pan S."/>
            <person name="Cai Z."/>
            <person name="Liu X."/>
            <person name="Chen W."/>
            <person name="Xie M."/>
            <person name="Wang W."/>
            <person name="Hammond S."/>
            <person name="Andersen M.R."/>
            <person name="Neff N."/>
            <person name="Passarelli B."/>
            <person name="Koh W."/>
            <person name="Fan H.C."/>
            <person name="Wang J."/>
            <person name="Gui Y."/>
            <person name="Lee K.H."/>
            <person name="Betenbaugh M.J."/>
            <person name="Quake S.R."/>
            <person name="Famili I."/>
            <person name="Palsson B.O."/>
            <person name="Wang J."/>
        </authorList>
    </citation>
    <scope>NUCLEOTIDE SEQUENCE [LARGE SCALE GENOMIC DNA]</scope>
    <source>
        <strain evidence="2">CHO K1 cell line</strain>
    </source>
</reference>
<evidence type="ECO:0000313" key="1">
    <source>
        <dbReference type="EMBL" id="EGW03203.1"/>
    </source>
</evidence>
<dbReference type="InParanoid" id="G3GV55"/>
<organism evidence="1 2">
    <name type="scientific">Cricetulus griseus</name>
    <name type="common">Chinese hamster</name>
    <name type="synonym">Cricetulus barabensis griseus</name>
    <dbReference type="NCBI Taxonomy" id="10029"/>
    <lineage>
        <taxon>Eukaryota</taxon>
        <taxon>Metazoa</taxon>
        <taxon>Chordata</taxon>
        <taxon>Craniata</taxon>
        <taxon>Vertebrata</taxon>
        <taxon>Euteleostomi</taxon>
        <taxon>Mammalia</taxon>
        <taxon>Eutheria</taxon>
        <taxon>Euarchontoglires</taxon>
        <taxon>Glires</taxon>
        <taxon>Rodentia</taxon>
        <taxon>Myomorpha</taxon>
        <taxon>Muroidea</taxon>
        <taxon>Cricetidae</taxon>
        <taxon>Cricetinae</taxon>
        <taxon>Cricetulus</taxon>
    </lineage>
</organism>